<name>A0AAD1U894_EUPCR</name>
<feature type="transmembrane region" description="Helical" evidence="1">
    <location>
        <begin position="33"/>
        <end position="54"/>
    </location>
</feature>
<evidence type="ECO:0000313" key="3">
    <source>
        <dbReference type="Proteomes" id="UP001295684"/>
    </source>
</evidence>
<keyword evidence="1" id="KW-0472">Membrane</keyword>
<organism evidence="2 3">
    <name type="scientific">Euplotes crassus</name>
    <dbReference type="NCBI Taxonomy" id="5936"/>
    <lineage>
        <taxon>Eukaryota</taxon>
        <taxon>Sar</taxon>
        <taxon>Alveolata</taxon>
        <taxon>Ciliophora</taxon>
        <taxon>Intramacronucleata</taxon>
        <taxon>Spirotrichea</taxon>
        <taxon>Hypotrichia</taxon>
        <taxon>Euplotida</taxon>
        <taxon>Euplotidae</taxon>
        <taxon>Moneuplotes</taxon>
    </lineage>
</organism>
<sequence length="149" mass="17906">MKLKNPPASVKECRFSSCVVFYERYLPQRFRIIHWYVSDFFSVFYTLFFCTYFLRTFDELAFSSLNADIFPEIYSEFCNEDGPEFGNSKDGSLVKVVLEGWIVHFLHYEVSYQIMWRIWVFMQKSKICKIESCVTHYDSDLICNENKCY</sequence>
<keyword evidence="3" id="KW-1185">Reference proteome</keyword>
<evidence type="ECO:0000256" key="1">
    <source>
        <dbReference type="SAM" id="Phobius"/>
    </source>
</evidence>
<evidence type="ECO:0000313" key="2">
    <source>
        <dbReference type="EMBL" id="CAI2364092.1"/>
    </source>
</evidence>
<gene>
    <name evidence="2" type="ORF">ECRASSUSDP1_LOCUS5433</name>
</gene>
<accession>A0AAD1U894</accession>
<keyword evidence="1" id="KW-1133">Transmembrane helix</keyword>
<dbReference type="EMBL" id="CAMPGE010005242">
    <property type="protein sequence ID" value="CAI2364092.1"/>
    <property type="molecule type" value="Genomic_DNA"/>
</dbReference>
<reference evidence="2" key="1">
    <citation type="submission" date="2023-07" db="EMBL/GenBank/DDBJ databases">
        <authorList>
            <consortium name="AG Swart"/>
            <person name="Singh M."/>
            <person name="Singh A."/>
            <person name="Seah K."/>
            <person name="Emmerich C."/>
        </authorList>
    </citation>
    <scope>NUCLEOTIDE SEQUENCE</scope>
    <source>
        <strain evidence="2">DP1</strain>
    </source>
</reference>
<comment type="caution">
    <text evidence="2">The sequence shown here is derived from an EMBL/GenBank/DDBJ whole genome shotgun (WGS) entry which is preliminary data.</text>
</comment>
<keyword evidence="1" id="KW-0812">Transmembrane</keyword>
<dbReference type="Proteomes" id="UP001295684">
    <property type="component" value="Unassembled WGS sequence"/>
</dbReference>
<dbReference type="AlphaFoldDB" id="A0AAD1U894"/>
<protein>
    <submittedName>
        <fullName evidence="2">Uncharacterized protein</fullName>
    </submittedName>
</protein>
<proteinExistence type="predicted"/>